<dbReference type="Proteomes" id="UP000235672">
    <property type="component" value="Unassembled WGS sequence"/>
</dbReference>
<name>A0A2J6PYM8_9HELO</name>
<feature type="compositionally biased region" description="Low complexity" evidence="1">
    <location>
        <begin position="93"/>
        <end position="107"/>
    </location>
</feature>
<feature type="compositionally biased region" description="Polar residues" evidence="1">
    <location>
        <begin position="1"/>
        <end position="10"/>
    </location>
</feature>
<feature type="compositionally biased region" description="Polar residues" evidence="1">
    <location>
        <begin position="78"/>
        <end position="92"/>
    </location>
</feature>
<accession>A0A2J6PYM8</accession>
<feature type="compositionally biased region" description="Low complexity" evidence="1">
    <location>
        <begin position="11"/>
        <end position="38"/>
    </location>
</feature>
<evidence type="ECO:0000259" key="2">
    <source>
        <dbReference type="PROSITE" id="PS51782"/>
    </source>
</evidence>
<dbReference type="PROSITE" id="PS51782">
    <property type="entry name" value="LYSM"/>
    <property type="match status" value="1"/>
</dbReference>
<dbReference type="SUPFAM" id="SSF54106">
    <property type="entry name" value="LysM domain"/>
    <property type="match status" value="1"/>
</dbReference>
<evidence type="ECO:0000256" key="1">
    <source>
        <dbReference type="SAM" id="MobiDB-lite"/>
    </source>
</evidence>
<reference evidence="3 4" key="1">
    <citation type="submission" date="2016-05" db="EMBL/GenBank/DDBJ databases">
        <title>A degradative enzymes factory behind the ericoid mycorrhizal symbiosis.</title>
        <authorList>
            <consortium name="DOE Joint Genome Institute"/>
            <person name="Martino E."/>
            <person name="Morin E."/>
            <person name="Grelet G."/>
            <person name="Kuo A."/>
            <person name="Kohler A."/>
            <person name="Daghino S."/>
            <person name="Barry K."/>
            <person name="Choi C."/>
            <person name="Cichocki N."/>
            <person name="Clum A."/>
            <person name="Copeland A."/>
            <person name="Hainaut M."/>
            <person name="Haridas S."/>
            <person name="Labutti K."/>
            <person name="Lindquist E."/>
            <person name="Lipzen A."/>
            <person name="Khouja H.-R."/>
            <person name="Murat C."/>
            <person name="Ohm R."/>
            <person name="Olson A."/>
            <person name="Spatafora J."/>
            <person name="Veneault-Fourrey C."/>
            <person name="Henrissat B."/>
            <person name="Grigoriev I."/>
            <person name="Martin F."/>
            <person name="Perotto S."/>
        </authorList>
    </citation>
    <scope>NUCLEOTIDE SEQUENCE [LARGE SCALE GENOMIC DNA]</scope>
    <source>
        <strain evidence="3 4">UAMH 7357</strain>
    </source>
</reference>
<keyword evidence="4" id="KW-1185">Reference proteome</keyword>
<protein>
    <submittedName>
        <fullName evidence="3">Carbohydrate-binding module family 50 protein</fullName>
    </submittedName>
</protein>
<organism evidence="3 4">
    <name type="scientific">Hyaloscypha hepaticicola</name>
    <dbReference type="NCBI Taxonomy" id="2082293"/>
    <lineage>
        <taxon>Eukaryota</taxon>
        <taxon>Fungi</taxon>
        <taxon>Dikarya</taxon>
        <taxon>Ascomycota</taxon>
        <taxon>Pezizomycotina</taxon>
        <taxon>Leotiomycetes</taxon>
        <taxon>Helotiales</taxon>
        <taxon>Hyaloscyphaceae</taxon>
        <taxon>Hyaloscypha</taxon>
    </lineage>
</organism>
<dbReference type="CDD" id="cd00118">
    <property type="entry name" value="LysM"/>
    <property type="match status" value="1"/>
</dbReference>
<proteinExistence type="predicted"/>
<feature type="compositionally biased region" description="Polar residues" evidence="1">
    <location>
        <begin position="40"/>
        <end position="57"/>
    </location>
</feature>
<dbReference type="Pfam" id="PF01476">
    <property type="entry name" value="LysM"/>
    <property type="match status" value="1"/>
</dbReference>
<feature type="domain" description="LysM" evidence="2">
    <location>
        <begin position="257"/>
        <end position="302"/>
    </location>
</feature>
<sequence length="321" mass="34212">MPGQPISNQMSNTIATANTIASTSSSEQSTFSPSEVSSAGAVTSQEPESSVQKQNNPAHRGPSRADQQSSEPLLDGNRGNQGSPAGQLQPTQPANSNPGGSPGSPAAPKQPNQPASPNRGGDQSHPATHPNHNGPTFAPILSDPFNFYDGAMFDPASNSMTSGFDRMAQAREINANLPASIQNAFNDNSINYYYPGIGDFYYTKVCSDAGCLIVQVAISCNCYVDGADQQLHYLTINQEAELRVSTFRNDTRLPPATKYLVKPGDMLFEIAVRYGVELSLILPANPAISNPDFISPAEVTHIPAQAYMVVKGDYLYEIAKA</sequence>
<evidence type="ECO:0000313" key="4">
    <source>
        <dbReference type="Proteomes" id="UP000235672"/>
    </source>
</evidence>
<dbReference type="OrthoDB" id="1193027at2759"/>
<evidence type="ECO:0000313" key="3">
    <source>
        <dbReference type="EMBL" id="PMD19137.1"/>
    </source>
</evidence>
<dbReference type="InterPro" id="IPR036779">
    <property type="entry name" value="LysM_dom_sf"/>
</dbReference>
<dbReference type="STRING" id="1745343.A0A2J6PYM8"/>
<feature type="region of interest" description="Disordered" evidence="1">
    <location>
        <begin position="1"/>
        <end position="138"/>
    </location>
</feature>
<dbReference type="AlphaFoldDB" id="A0A2J6PYM8"/>
<dbReference type="InterPro" id="IPR018392">
    <property type="entry name" value="LysM"/>
</dbReference>
<dbReference type="Gene3D" id="3.10.350.10">
    <property type="entry name" value="LysM domain"/>
    <property type="match status" value="1"/>
</dbReference>
<dbReference type="EMBL" id="KZ613491">
    <property type="protein sequence ID" value="PMD19137.1"/>
    <property type="molecule type" value="Genomic_DNA"/>
</dbReference>
<gene>
    <name evidence="3" type="ORF">NA56DRAFT_216289</name>
</gene>